<proteinExistence type="predicted"/>
<evidence type="ECO:0000313" key="2">
    <source>
        <dbReference type="Proteomes" id="UP000246073"/>
    </source>
</evidence>
<sequence length="39" mass="4416">MSGGSDWPENARSFVKSAAISPHRFEKLRLITARHFAFP</sequence>
<gene>
    <name evidence="1" type="ORF">OHAE_2151</name>
</gene>
<dbReference type="Proteomes" id="UP000246073">
    <property type="component" value="Unassembled WGS sequence"/>
</dbReference>
<accession>A0A2P9HQ77</accession>
<organism evidence="1 2">
    <name type="scientific">Ochrobactrum soli</name>
    <dbReference type="NCBI Taxonomy" id="2448455"/>
    <lineage>
        <taxon>Bacteria</taxon>
        <taxon>Pseudomonadati</taxon>
        <taxon>Pseudomonadota</taxon>
        <taxon>Alphaproteobacteria</taxon>
        <taxon>Hyphomicrobiales</taxon>
        <taxon>Brucellaceae</taxon>
        <taxon>Brucella/Ochrobactrum group</taxon>
        <taxon>Ochrobactrum</taxon>
    </lineage>
</organism>
<dbReference type="AlphaFoldDB" id="A0A2P9HQ77"/>
<dbReference type="EMBL" id="OOFM01000005">
    <property type="protein sequence ID" value="SPL66284.1"/>
    <property type="molecule type" value="Genomic_DNA"/>
</dbReference>
<reference evidence="2" key="1">
    <citation type="submission" date="2017-12" db="EMBL/GenBank/DDBJ databases">
        <authorList>
            <person name="Diaz M."/>
        </authorList>
    </citation>
    <scope>NUCLEOTIDE SEQUENCE [LARGE SCALE GENOMIC DNA]</scope>
    <source>
        <strain evidence="2">FI11154</strain>
    </source>
</reference>
<name>A0A2P9HQ77_9HYPH</name>
<protein>
    <submittedName>
        <fullName evidence="1">Uncharacterized protein</fullName>
    </submittedName>
</protein>
<evidence type="ECO:0000313" key="1">
    <source>
        <dbReference type="EMBL" id="SPL66284.1"/>
    </source>
</evidence>